<dbReference type="EMBL" id="FOJN01000005">
    <property type="protein sequence ID" value="SFA49415.1"/>
    <property type="molecule type" value="Genomic_DNA"/>
</dbReference>
<dbReference type="Gene3D" id="3.30.540.10">
    <property type="entry name" value="Fructose-1,6-Bisphosphatase, subunit A, domain 1"/>
    <property type="match status" value="1"/>
</dbReference>
<feature type="binding site" evidence="7">
    <location>
        <position position="264"/>
    </location>
    <ligand>
        <name>Mg(2+)</name>
        <dbReference type="ChEBI" id="CHEBI:18420"/>
        <label>1</label>
        <note>catalytic</note>
    </ligand>
</feature>
<evidence type="ECO:0000313" key="10">
    <source>
        <dbReference type="EMBL" id="SFA49415.1"/>
    </source>
</evidence>
<proteinExistence type="inferred from homology"/>
<dbReference type="Proteomes" id="UP000182054">
    <property type="component" value="Unassembled WGS sequence"/>
</dbReference>
<comment type="similarity">
    <text evidence="3 8">Belongs to the inositol monophosphatase superfamily.</text>
</comment>
<dbReference type="InterPro" id="IPR020550">
    <property type="entry name" value="Inositol_monophosphatase_CS"/>
</dbReference>
<feature type="binding site" evidence="7">
    <location>
        <position position="115"/>
    </location>
    <ligand>
        <name>Mg(2+)</name>
        <dbReference type="ChEBI" id="CHEBI:18420"/>
        <label>1</label>
        <note>catalytic</note>
    </ligand>
</feature>
<gene>
    <name evidence="10" type="ORF">SAMN05444374_105198</name>
</gene>
<dbReference type="AlphaFoldDB" id="A0A1I0TCA4"/>
<evidence type="ECO:0000256" key="6">
    <source>
        <dbReference type="ARBA" id="ARBA00022842"/>
    </source>
</evidence>
<feature type="region of interest" description="Disordered" evidence="9">
    <location>
        <begin position="66"/>
        <end position="88"/>
    </location>
</feature>
<dbReference type="InterPro" id="IPR033942">
    <property type="entry name" value="IMPase"/>
</dbReference>
<dbReference type="InterPro" id="IPR000760">
    <property type="entry name" value="Inositol_monophosphatase-like"/>
</dbReference>
<dbReference type="GO" id="GO:0006020">
    <property type="term" value="P:inositol metabolic process"/>
    <property type="evidence" value="ECO:0007669"/>
    <property type="project" value="TreeGrafter"/>
</dbReference>
<evidence type="ECO:0000256" key="8">
    <source>
        <dbReference type="RuleBase" id="RU364068"/>
    </source>
</evidence>
<dbReference type="SUPFAM" id="SSF56655">
    <property type="entry name" value="Carbohydrate phosphatase"/>
    <property type="match status" value="1"/>
</dbReference>
<keyword evidence="4 7" id="KW-0479">Metal-binding</keyword>
<feature type="binding site" evidence="7">
    <location>
        <position position="135"/>
    </location>
    <ligand>
        <name>Mg(2+)</name>
        <dbReference type="ChEBI" id="CHEBI:18420"/>
        <label>1</label>
        <note>catalytic</note>
    </ligand>
</feature>
<dbReference type="EC" id="3.1.3.25" evidence="8"/>
<reference evidence="10 11" key="1">
    <citation type="submission" date="2016-10" db="EMBL/GenBank/DDBJ databases">
        <authorList>
            <person name="de Groot N.N."/>
        </authorList>
    </citation>
    <scope>NUCLEOTIDE SEQUENCE [LARGE SCALE GENOMIC DNA]</scope>
    <source>
        <strain evidence="10 11">DSM 44908</strain>
    </source>
</reference>
<evidence type="ECO:0000256" key="5">
    <source>
        <dbReference type="ARBA" id="ARBA00022801"/>
    </source>
</evidence>
<dbReference type="PANTHER" id="PTHR20854:SF4">
    <property type="entry name" value="INOSITOL-1-MONOPHOSPHATASE-RELATED"/>
    <property type="match status" value="1"/>
</dbReference>
<comment type="catalytic activity">
    <reaction evidence="1 8">
        <text>a myo-inositol phosphate + H2O = myo-inositol + phosphate</text>
        <dbReference type="Rhea" id="RHEA:24056"/>
        <dbReference type="ChEBI" id="CHEBI:15377"/>
        <dbReference type="ChEBI" id="CHEBI:17268"/>
        <dbReference type="ChEBI" id="CHEBI:43474"/>
        <dbReference type="ChEBI" id="CHEBI:84139"/>
        <dbReference type="EC" id="3.1.3.25"/>
    </reaction>
</comment>
<dbReference type="GO" id="GO:0007165">
    <property type="term" value="P:signal transduction"/>
    <property type="evidence" value="ECO:0007669"/>
    <property type="project" value="TreeGrafter"/>
</dbReference>
<accession>A0A1I0TCA4</accession>
<dbReference type="InterPro" id="IPR020583">
    <property type="entry name" value="Inositol_monoP_metal-BS"/>
</dbReference>
<feature type="binding site" evidence="7">
    <location>
        <position position="132"/>
    </location>
    <ligand>
        <name>Mg(2+)</name>
        <dbReference type="ChEBI" id="CHEBI:18420"/>
        <label>1</label>
        <note>catalytic</note>
    </ligand>
</feature>
<dbReference type="GO" id="GO:0008934">
    <property type="term" value="F:inositol monophosphate 1-phosphatase activity"/>
    <property type="evidence" value="ECO:0007669"/>
    <property type="project" value="InterPro"/>
</dbReference>
<evidence type="ECO:0000256" key="2">
    <source>
        <dbReference type="ARBA" id="ARBA00001946"/>
    </source>
</evidence>
<evidence type="ECO:0000256" key="1">
    <source>
        <dbReference type="ARBA" id="ARBA00001033"/>
    </source>
</evidence>
<evidence type="ECO:0000313" key="11">
    <source>
        <dbReference type="Proteomes" id="UP000182054"/>
    </source>
</evidence>
<dbReference type="Pfam" id="PF00459">
    <property type="entry name" value="Inositol_P"/>
    <property type="match status" value="1"/>
</dbReference>
<dbReference type="PROSITE" id="PS00630">
    <property type="entry name" value="IMP_2"/>
    <property type="match status" value="1"/>
</dbReference>
<comment type="cofactor">
    <cofactor evidence="2 7 8">
        <name>Mg(2+)</name>
        <dbReference type="ChEBI" id="CHEBI:18420"/>
    </cofactor>
</comment>
<evidence type="ECO:0000256" key="9">
    <source>
        <dbReference type="SAM" id="MobiDB-lite"/>
    </source>
</evidence>
<dbReference type="CDD" id="cd01639">
    <property type="entry name" value="IMPase"/>
    <property type="match status" value="1"/>
</dbReference>
<evidence type="ECO:0000256" key="4">
    <source>
        <dbReference type="ARBA" id="ARBA00022723"/>
    </source>
</evidence>
<feature type="region of interest" description="Disordered" evidence="9">
    <location>
        <begin position="1"/>
        <end position="44"/>
    </location>
</feature>
<name>A0A1I0TCA4_9NOCA</name>
<dbReference type="PANTHER" id="PTHR20854">
    <property type="entry name" value="INOSITOL MONOPHOSPHATASE"/>
    <property type="match status" value="1"/>
</dbReference>
<evidence type="ECO:0000256" key="7">
    <source>
        <dbReference type="PIRSR" id="PIRSR600760-2"/>
    </source>
</evidence>
<organism evidence="10 11">
    <name type="scientific">Rhodococcoides kroppenstedtii</name>
    <dbReference type="NCBI Taxonomy" id="293050"/>
    <lineage>
        <taxon>Bacteria</taxon>
        <taxon>Bacillati</taxon>
        <taxon>Actinomycetota</taxon>
        <taxon>Actinomycetes</taxon>
        <taxon>Mycobacteriales</taxon>
        <taxon>Nocardiaceae</taxon>
        <taxon>Rhodococcoides</taxon>
    </lineage>
</organism>
<dbReference type="PROSITE" id="PS00629">
    <property type="entry name" value="IMP_1"/>
    <property type="match status" value="1"/>
</dbReference>
<dbReference type="PRINTS" id="PR00377">
    <property type="entry name" value="IMPHPHTASES"/>
</dbReference>
<keyword evidence="5 8" id="KW-0378">Hydrolase</keyword>
<protein>
    <recommendedName>
        <fullName evidence="8">Inositol-1-monophosphatase</fullName>
        <ecNumber evidence="8">3.1.3.25</ecNumber>
    </recommendedName>
</protein>
<dbReference type="GO" id="GO:0046854">
    <property type="term" value="P:phosphatidylinositol phosphate biosynthetic process"/>
    <property type="evidence" value="ECO:0007669"/>
    <property type="project" value="InterPro"/>
</dbReference>
<sequence length="325" mass="34185">MLGTARDGAARRSAMWSDWEVTSSRETPLPADRSRADDDPESLQRIAVDVAREAGRHIARRRPEVFGRGGAPSVADAVQSKSTPTDPVTVVDTETEHVVRERLAERRPNDDVLGEEGGGARQAPSGVRWVVDPIDGTVNFLYGLPAYAVSVAAQVDGRSVAGAVEDVVRRRTYAARLGGGAWVSDDGGEWIRLSVRDVDDVSMALVATGFGYGAARRRRQGEVVGALLPQVRDLRRVGSAALDLCMVAEGQVDAHFEHGLSPWDWAAGALIAAEAGARVRTPSPHSRSSDGEVTVAAAPGVADAFSALLDSLGALGPIPDGAGAQ</sequence>
<feature type="binding site" evidence="7">
    <location>
        <position position="134"/>
    </location>
    <ligand>
        <name>Mg(2+)</name>
        <dbReference type="ChEBI" id="CHEBI:18420"/>
        <label>1</label>
        <note>catalytic</note>
    </ligand>
</feature>
<dbReference type="GO" id="GO:0046872">
    <property type="term" value="F:metal ion binding"/>
    <property type="evidence" value="ECO:0007669"/>
    <property type="project" value="UniProtKB-KW"/>
</dbReference>
<dbReference type="Gene3D" id="3.40.190.80">
    <property type="match status" value="1"/>
</dbReference>
<evidence type="ECO:0000256" key="3">
    <source>
        <dbReference type="ARBA" id="ARBA00009759"/>
    </source>
</evidence>
<keyword evidence="6 7" id="KW-0460">Magnesium</keyword>